<comment type="similarity">
    <text evidence="1">Belongs to the WD repeat DCAF10 family.</text>
</comment>
<feature type="repeat" description="WD" evidence="4">
    <location>
        <begin position="103"/>
        <end position="143"/>
    </location>
</feature>
<dbReference type="InterPro" id="IPR039085">
    <property type="entry name" value="DCA10"/>
</dbReference>
<dbReference type="PROSITE" id="PS00678">
    <property type="entry name" value="WD_REPEATS_1"/>
    <property type="match status" value="1"/>
</dbReference>
<proteinExistence type="inferred from homology"/>
<dbReference type="SMART" id="SM00320">
    <property type="entry name" value="WD40"/>
    <property type="match status" value="5"/>
</dbReference>
<dbReference type="Pfam" id="PF00400">
    <property type="entry name" value="WD40"/>
    <property type="match status" value="3"/>
</dbReference>
<evidence type="ECO:0000256" key="2">
    <source>
        <dbReference type="ARBA" id="ARBA00022574"/>
    </source>
</evidence>
<evidence type="ECO:0008006" key="8">
    <source>
        <dbReference type="Google" id="ProtNLM"/>
    </source>
</evidence>
<evidence type="ECO:0000256" key="4">
    <source>
        <dbReference type="PROSITE-ProRule" id="PRU00221"/>
    </source>
</evidence>
<feature type="repeat" description="WD" evidence="4">
    <location>
        <begin position="145"/>
        <end position="186"/>
    </location>
</feature>
<evidence type="ECO:0000256" key="3">
    <source>
        <dbReference type="ARBA" id="ARBA00022737"/>
    </source>
</evidence>
<dbReference type="InterPro" id="IPR036322">
    <property type="entry name" value="WD40_repeat_dom_sf"/>
</dbReference>
<sequence>MGNINKDNSIYMAKYSAFNPFRIRQRELGYPHTIGESDALAKSLYCGMRPIASWDSERDKIAPTGGVFNLEFSPEGTLLVAACEKKSVQIFDPLTHERIHSVNGAHSDCVNCVKFLDGRMFATCSDDTTIALWDVRNLKKKIRSLLGHSKWVKNIEFSVKDKLLVTSGLDGSVYTWDINSYTEYNLIYQRVFHTSSLMRCRLSPDARQMVMCTTGGLIVLIHDLNLNTLAQDLNGFKPNLYRLMQMSRQSIPIAAMYDHLFDSSRRENRVEFISDFPDGNDAEVVSALQIHPQGWSALSRNISHDDKSEWTCIHDIQPSDEAGSKSTRDTSPSGSGTYPGSGRPGARRRTKTIRMSRAPAHQINPVRAMTHVHISRDGDAPAAGPSSSRDAPAPNLLQPSRLAGNDVWEAAITVKQQRILQEMYSRGQVRRNFNMQRITGINTGIQPPTQLTPRPVLAPRLSDGETLSSLRSLLHDPSPSGMTPLPRDSPSSSDDESKSNIRQNKDRLLYYTEETNEGKGFIKELCYSADGRIVCSPFGRGMRLLALNHECGELCSCVRGLSGPRPMVEVGQSLGIHQDLVVSSKFSPRYHMLVTGCLEGKIVWHQPFSGEY</sequence>
<dbReference type="EMBL" id="JARGEI010000011">
    <property type="protein sequence ID" value="KAJ8723757.1"/>
    <property type="molecule type" value="Genomic_DNA"/>
</dbReference>
<keyword evidence="2 4" id="KW-0853">WD repeat</keyword>
<dbReference type="PANTHER" id="PTHR14588">
    <property type="entry name" value="DDB1- AND CUL4-ASSOCIATED FACTOR 10"/>
    <property type="match status" value="1"/>
</dbReference>
<dbReference type="SUPFAM" id="SSF50978">
    <property type="entry name" value="WD40 repeat-like"/>
    <property type="match status" value="1"/>
</dbReference>
<keyword evidence="3" id="KW-0677">Repeat</keyword>
<keyword evidence="7" id="KW-1185">Reference proteome</keyword>
<accession>A0AAD7YQC9</accession>
<dbReference type="InterPro" id="IPR001680">
    <property type="entry name" value="WD40_rpt"/>
</dbReference>
<evidence type="ECO:0000256" key="1">
    <source>
        <dbReference type="ARBA" id="ARBA00005903"/>
    </source>
</evidence>
<dbReference type="AlphaFoldDB" id="A0AAD7YQC9"/>
<organism evidence="6 7">
    <name type="scientific">Mythimna separata</name>
    <name type="common">Oriental armyworm</name>
    <name type="synonym">Pseudaletia separata</name>
    <dbReference type="NCBI Taxonomy" id="271217"/>
    <lineage>
        <taxon>Eukaryota</taxon>
        <taxon>Metazoa</taxon>
        <taxon>Ecdysozoa</taxon>
        <taxon>Arthropoda</taxon>
        <taxon>Hexapoda</taxon>
        <taxon>Insecta</taxon>
        <taxon>Pterygota</taxon>
        <taxon>Neoptera</taxon>
        <taxon>Endopterygota</taxon>
        <taxon>Lepidoptera</taxon>
        <taxon>Glossata</taxon>
        <taxon>Ditrysia</taxon>
        <taxon>Noctuoidea</taxon>
        <taxon>Noctuidae</taxon>
        <taxon>Noctuinae</taxon>
        <taxon>Hadenini</taxon>
        <taxon>Mythimna</taxon>
    </lineage>
</organism>
<evidence type="ECO:0000256" key="5">
    <source>
        <dbReference type="SAM" id="MobiDB-lite"/>
    </source>
</evidence>
<dbReference type="Gene3D" id="2.130.10.10">
    <property type="entry name" value="YVTN repeat-like/Quinoprotein amine dehydrogenase"/>
    <property type="match status" value="1"/>
</dbReference>
<name>A0AAD7YQC9_MYTSE</name>
<dbReference type="InterPro" id="IPR015943">
    <property type="entry name" value="WD40/YVTN_repeat-like_dom_sf"/>
</dbReference>
<dbReference type="Proteomes" id="UP001231518">
    <property type="component" value="Chromosome 20"/>
</dbReference>
<dbReference type="FunFam" id="2.130.10.10:FF:000661">
    <property type="entry name" value="Uncharacterized protein, isoform A"/>
    <property type="match status" value="1"/>
</dbReference>
<gene>
    <name evidence="6" type="ORF">PYW07_007737</name>
</gene>
<feature type="region of interest" description="Disordered" evidence="5">
    <location>
        <begin position="440"/>
        <end position="506"/>
    </location>
</feature>
<feature type="compositionally biased region" description="Basic residues" evidence="5">
    <location>
        <begin position="345"/>
        <end position="354"/>
    </location>
</feature>
<feature type="compositionally biased region" description="Polar residues" evidence="5">
    <location>
        <begin position="440"/>
        <end position="452"/>
    </location>
</feature>
<dbReference type="GO" id="GO:0080008">
    <property type="term" value="C:Cul4-RING E3 ubiquitin ligase complex"/>
    <property type="evidence" value="ECO:0007669"/>
    <property type="project" value="TreeGrafter"/>
</dbReference>
<reference evidence="6" key="1">
    <citation type="submission" date="2023-03" db="EMBL/GenBank/DDBJ databases">
        <title>Chromosome-level genomes of two armyworms, Mythimna separata and Mythimna loreyi, provide insights into the biosynthesis and reception of sex pheromones.</title>
        <authorList>
            <person name="Zhao H."/>
        </authorList>
    </citation>
    <scope>NUCLEOTIDE SEQUENCE</scope>
    <source>
        <strain evidence="6">BeijingLab</strain>
        <tissue evidence="6">Pupa</tissue>
    </source>
</reference>
<evidence type="ECO:0000313" key="6">
    <source>
        <dbReference type="EMBL" id="KAJ8723757.1"/>
    </source>
</evidence>
<feature type="region of interest" description="Disordered" evidence="5">
    <location>
        <begin position="376"/>
        <end position="399"/>
    </location>
</feature>
<dbReference type="PROSITE" id="PS50082">
    <property type="entry name" value="WD_REPEATS_2"/>
    <property type="match status" value="2"/>
</dbReference>
<evidence type="ECO:0000313" key="7">
    <source>
        <dbReference type="Proteomes" id="UP001231518"/>
    </source>
</evidence>
<dbReference type="PROSITE" id="PS50294">
    <property type="entry name" value="WD_REPEATS_REGION"/>
    <property type="match status" value="1"/>
</dbReference>
<dbReference type="PANTHER" id="PTHR14588:SF2">
    <property type="entry name" value="DDB1- AND CUL4-ASSOCIATED FACTOR 10"/>
    <property type="match status" value="1"/>
</dbReference>
<comment type="caution">
    <text evidence="6">The sequence shown here is derived from an EMBL/GenBank/DDBJ whole genome shotgun (WGS) entry which is preliminary data.</text>
</comment>
<feature type="region of interest" description="Disordered" evidence="5">
    <location>
        <begin position="315"/>
        <end position="360"/>
    </location>
</feature>
<dbReference type="InterPro" id="IPR019775">
    <property type="entry name" value="WD40_repeat_CS"/>
</dbReference>
<protein>
    <recommendedName>
        <fullName evidence="8">WD repeat-containing protein 55 homolog</fullName>
    </recommendedName>
</protein>
<feature type="compositionally biased region" description="Basic and acidic residues" evidence="5">
    <location>
        <begin position="495"/>
        <end position="506"/>
    </location>
</feature>